<reference evidence="4" key="1">
    <citation type="submission" date="2025-08" db="UniProtKB">
        <authorList>
            <consortium name="RefSeq"/>
        </authorList>
    </citation>
    <scope>IDENTIFICATION</scope>
    <source>
        <tissue evidence="4">Etiolated seedlings</tissue>
    </source>
</reference>
<evidence type="ECO:0000259" key="2">
    <source>
        <dbReference type="Pfam" id="PF10536"/>
    </source>
</evidence>
<evidence type="ECO:0000313" key="4">
    <source>
        <dbReference type="RefSeq" id="XP_004514741.1"/>
    </source>
</evidence>
<dbReference type="GO" id="GO:0010073">
    <property type="term" value="P:meristem maintenance"/>
    <property type="evidence" value="ECO:0007669"/>
    <property type="project" value="InterPro"/>
</dbReference>
<feature type="coiled-coil region" evidence="1">
    <location>
        <begin position="401"/>
        <end position="459"/>
    </location>
</feature>
<dbReference type="Proteomes" id="UP000087171">
    <property type="component" value="Unplaced"/>
</dbReference>
<dbReference type="Pfam" id="PF10536">
    <property type="entry name" value="PMD"/>
    <property type="match status" value="1"/>
</dbReference>
<dbReference type="STRING" id="3827.A0A1S2Z451"/>
<dbReference type="PaxDb" id="3827-XP_004514741.1"/>
<keyword evidence="3" id="KW-1185">Reference proteome</keyword>
<name>A0A1S2Z451_CICAR</name>
<dbReference type="OrthoDB" id="684301at2759"/>
<organism evidence="3 4">
    <name type="scientific">Cicer arietinum</name>
    <name type="common">Chickpea</name>
    <name type="synonym">Garbanzo</name>
    <dbReference type="NCBI Taxonomy" id="3827"/>
    <lineage>
        <taxon>Eukaryota</taxon>
        <taxon>Viridiplantae</taxon>
        <taxon>Streptophyta</taxon>
        <taxon>Embryophyta</taxon>
        <taxon>Tracheophyta</taxon>
        <taxon>Spermatophyta</taxon>
        <taxon>Magnoliopsida</taxon>
        <taxon>eudicotyledons</taxon>
        <taxon>Gunneridae</taxon>
        <taxon>Pentapetalae</taxon>
        <taxon>rosids</taxon>
        <taxon>fabids</taxon>
        <taxon>Fabales</taxon>
        <taxon>Fabaceae</taxon>
        <taxon>Papilionoideae</taxon>
        <taxon>50 kb inversion clade</taxon>
        <taxon>NPAAA clade</taxon>
        <taxon>Hologalegina</taxon>
        <taxon>IRL clade</taxon>
        <taxon>Cicereae</taxon>
        <taxon>Cicer</taxon>
    </lineage>
</organism>
<gene>
    <name evidence="4" type="primary">LOC101506078</name>
</gene>
<accession>A0A1S2Z451</accession>
<dbReference type="InterPro" id="IPR044824">
    <property type="entry name" value="MAIN-like"/>
</dbReference>
<dbReference type="PANTHER" id="PTHR46033:SF8">
    <property type="entry name" value="PROTEIN MAINTENANCE OF MERISTEMS-LIKE"/>
    <property type="match status" value="1"/>
</dbReference>
<dbReference type="KEGG" id="cam:101506078"/>
<dbReference type="RefSeq" id="XP_004514741.1">
    <property type="nucleotide sequence ID" value="XM_004514684.3"/>
</dbReference>
<dbReference type="eggNOG" id="ENOG502QR1U">
    <property type="taxonomic scope" value="Eukaryota"/>
</dbReference>
<dbReference type="AlphaFoldDB" id="A0A1S2Z451"/>
<dbReference type="InterPro" id="IPR019557">
    <property type="entry name" value="AminoTfrase-like_pln_mobile"/>
</dbReference>
<evidence type="ECO:0000313" key="3">
    <source>
        <dbReference type="Proteomes" id="UP000087171"/>
    </source>
</evidence>
<sequence>MRKSTRISSIGLGQASELVVKNFSTRFSLTPFAKRVQLLTAEQRLAISRTGFGNLLSIPNHTLNKVFLTEVMEAWNSDRQVFEVGSGEIAISLLDVALILGIPVVGHRVELKEEELFSDFEGQYGALPGKRKVAMATLEARLDTIGDVVSDDFVRSFLLFTIGTFLSSNDGKVDSRYLSFLGNLDGVSSFAWGAAVVEDLCQWLDKRKENSVQYVGGCLILLQTWSYEHFDMARPHLQNHDRAFPRVCRWDHSKSHPRQRSTSRFKDLHEDQIIWKLQPTSEELQINIIKEAMENYSASTLTKVSGVEVDSQLSISCGIHREDEVNFENLVVEDTPTRLSTCDEGKEEQFQAEKLMVEDYFTNLSMSEKGGREDVLKTKELIVVETPPKLRSDDDDLRKKNIMLEEENTELKMKISQLMEEFEVLHRQNIENIQVKKQNDELKQELNILREENRSLSSFAAQIELHIKDYQTSTNE</sequence>
<proteinExistence type="predicted"/>
<dbReference type="GeneID" id="101506078"/>
<protein>
    <submittedName>
        <fullName evidence="4">Uncharacterized protein LOC101506078 isoform X1</fullName>
    </submittedName>
</protein>
<evidence type="ECO:0000256" key="1">
    <source>
        <dbReference type="SAM" id="Coils"/>
    </source>
</evidence>
<dbReference type="PANTHER" id="PTHR46033">
    <property type="entry name" value="PROTEIN MAIN-LIKE 2"/>
    <property type="match status" value="1"/>
</dbReference>
<keyword evidence="1" id="KW-0175">Coiled coil</keyword>
<feature type="domain" description="Aminotransferase-like plant mobile" evidence="2">
    <location>
        <begin position="51"/>
        <end position="276"/>
    </location>
</feature>